<keyword evidence="11 19" id="KW-0460">Magnesium</keyword>
<evidence type="ECO:0000256" key="7">
    <source>
        <dbReference type="ARBA" id="ARBA00022475"/>
    </source>
</evidence>
<evidence type="ECO:0000256" key="19">
    <source>
        <dbReference type="HAMAP-Rule" id="MF_00719"/>
    </source>
</evidence>
<evidence type="ECO:0000256" key="14">
    <source>
        <dbReference type="ARBA" id="ARBA00025228"/>
    </source>
</evidence>
<dbReference type="InterPro" id="IPR003805">
    <property type="entry name" value="CobS"/>
</dbReference>
<evidence type="ECO:0000256" key="16">
    <source>
        <dbReference type="ARBA" id="ARBA00032853"/>
    </source>
</evidence>
<comment type="catalytic activity">
    <reaction evidence="18 19">
        <text>alpha-ribazole 5'-phosphate + adenosylcob(III)inamide-GDP = adenosylcob(III)alamin 5'-phosphate + GMP + H(+)</text>
        <dbReference type="Rhea" id="RHEA:23560"/>
        <dbReference type="ChEBI" id="CHEBI:15378"/>
        <dbReference type="ChEBI" id="CHEBI:57918"/>
        <dbReference type="ChEBI" id="CHEBI:58115"/>
        <dbReference type="ChEBI" id="CHEBI:60487"/>
        <dbReference type="ChEBI" id="CHEBI:60493"/>
        <dbReference type="EC" id="2.7.8.26"/>
    </reaction>
</comment>
<keyword evidence="21" id="KW-1185">Reference proteome</keyword>
<feature type="transmembrane region" description="Helical" evidence="19">
    <location>
        <begin position="238"/>
        <end position="263"/>
    </location>
</feature>
<comment type="pathway">
    <text evidence="3 19">Cofactor biosynthesis; adenosylcobalamin biosynthesis; adenosylcobalamin from cob(II)yrinate a,c-diamide: step 7/7.</text>
</comment>
<reference evidence="21" key="1">
    <citation type="journal article" date="2019" name="Int. J. Syst. Evol. Microbiol.">
        <title>The Global Catalogue of Microorganisms (GCM) 10K type strain sequencing project: providing services to taxonomists for standard genome sequencing and annotation.</title>
        <authorList>
            <consortium name="The Broad Institute Genomics Platform"/>
            <consortium name="The Broad Institute Genome Sequencing Center for Infectious Disease"/>
            <person name="Wu L."/>
            <person name="Ma J."/>
        </authorList>
    </citation>
    <scope>NUCLEOTIDE SEQUENCE [LARGE SCALE GENOMIC DNA]</scope>
    <source>
        <strain evidence="21">CCUG 53252</strain>
    </source>
</reference>
<feature type="transmembrane region" description="Helical" evidence="19">
    <location>
        <begin position="200"/>
        <end position="226"/>
    </location>
</feature>
<feature type="transmembrane region" description="Helical" evidence="19">
    <location>
        <begin position="133"/>
        <end position="156"/>
    </location>
</feature>
<feature type="transmembrane region" description="Helical" evidence="19">
    <location>
        <begin position="55"/>
        <end position="83"/>
    </location>
</feature>
<dbReference type="EC" id="2.7.8.26" evidence="5 19"/>
<dbReference type="EMBL" id="JBHRZN010000002">
    <property type="protein sequence ID" value="MFC3849806.1"/>
    <property type="molecule type" value="Genomic_DNA"/>
</dbReference>
<dbReference type="RefSeq" id="WP_290288882.1">
    <property type="nucleotide sequence ID" value="NZ_CP047211.1"/>
</dbReference>
<evidence type="ECO:0000256" key="3">
    <source>
        <dbReference type="ARBA" id="ARBA00004663"/>
    </source>
</evidence>
<evidence type="ECO:0000256" key="1">
    <source>
        <dbReference type="ARBA" id="ARBA00001946"/>
    </source>
</evidence>
<evidence type="ECO:0000256" key="13">
    <source>
        <dbReference type="ARBA" id="ARBA00023136"/>
    </source>
</evidence>
<keyword evidence="12 19" id="KW-1133">Transmembrane helix</keyword>
<evidence type="ECO:0000256" key="18">
    <source>
        <dbReference type="ARBA" id="ARBA00049504"/>
    </source>
</evidence>
<evidence type="ECO:0000313" key="21">
    <source>
        <dbReference type="Proteomes" id="UP001595751"/>
    </source>
</evidence>
<feature type="transmembrane region" description="Helical" evidence="19">
    <location>
        <begin position="275"/>
        <end position="295"/>
    </location>
</feature>
<dbReference type="PANTHER" id="PTHR34148:SF1">
    <property type="entry name" value="ADENOSYLCOBINAMIDE-GDP RIBAZOLETRANSFERASE"/>
    <property type="match status" value="1"/>
</dbReference>
<evidence type="ECO:0000256" key="15">
    <source>
        <dbReference type="ARBA" id="ARBA00032605"/>
    </source>
</evidence>
<comment type="function">
    <text evidence="14 19">Joins adenosylcobinamide-GDP and alpha-ribazole to generate adenosylcobalamin (Ado-cobalamin). Also synthesizes adenosylcobalamin 5'-phosphate from adenosylcobinamide-GDP and alpha-ribazole 5'-phosphate.</text>
</comment>
<feature type="transmembrane region" description="Helical" evidence="19">
    <location>
        <begin position="336"/>
        <end position="354"/>
    </location>
</feature>
<sequence>MSGKAGPSDGAPLDGDRAAHGNAVAEGVATAISWLTIVPMRGAAVFDRITGRRALAAAPVAGLVPGLGAVAVAFAVTGLAWLFGGAAAGWLPTWAGGLDDAHGAAGSSSIFGPAGDPAGAVGFGADGGAMSGAAAAAAAAATSPLVAVLAGVLMVCAAELLTRAMHVDGLADVADALGSYRDPEGAREILRSSDTGPMGAAAVTLTLVAQAAAFAVLAHGFAAAVFPAPWVLGADVDPVGVVAAAVIIVLPFIVGRAAATAACHRSLPPMSQTGFGSLVAGTQPTWAVAAWWVPLTVVSGVFAGVAGVIACAAALVFTIGFGRVAVRRLGGVNGDVLGATVQVSTLIAAVFLALG</sequence>
<evidence type="ECO:0000256" key="11">
    <source>
        <dbReference type="ARBA" id="ARBA00022842"/>
    </source>
</evidence>
<keyword evidence="9 19" id="KW-0808">Transferase</keyword>
<protein>
    <recommendedName>
        <fullName evidence="6 19">Adenosylcobinamide-GDP ribazoletransferase</fullName>
        <ecNumber evidence="5 19">2.7.8.26</ecNumber>
    </recommendedName>
    <alternativeName>
        <fullName evidence="16 19">Cobalamin synthase</fullName>
    </alternativeName>
    <alternativeName>
        <fullName evidence="15 19">Cobalamin-5'-phosphate synthase</fullName>
    </alternativeName>
</protein>
<gene>
    <name evidence="19" type="primary">cobS</name>
    <name evidence="20" type="ORF">ACFORJ_06460</name>
</gene>
<comment type="similarity">
    <text evidence="4 19">Belongs to the CobS family.</text>
</comment>
<feature type="transmembrane region" description="Helical" evidence="19">
    <location>
        <begin position="301"/>
        <end position="324"/>
    </location>
</feature>
<comment type="cofactor">
    <cofactor evidence="1 19">
        <name>Mg(2+)</name>
        <dbReference type="ChEBI" id="CHEBI:18420"/>
    </cofactor>
</comment>
<keyword evidence="10 19" id="KW-0812">Transmembrane</keyword>
<proteinExistence type="inferred from homology"/>
<comment type="subcellular location">
    <subcellularLocation>
        <location evidence="2 19">Cell membrane</location>
        <topology evidence="2 19">Multi-pass membrane protein</topology>
    </subcellularLocation>
</comment>
<dbReference type="GO" id="GO:0051073">
    <property type="term" value="F:adenosylcobinamide-GDP ribazoletransferase activity"/>
    <property type="evidence" value="ECO:0007669"/>
    <property type="project" value="UniProtKB-EC"/>
</dbReference>
<evidence type="ECO:0000256" key="2">
    <source>
        <dbReference type="ARBA" id="ARBA00004651"/>
    </source>
</evidence>
<evidence type="ECO:0000256" key="6">
    <source>
        <dbReference type="ARBA" id="ARBA00015850"/>
    </source>
</evidence>
<evidence type="ECO:0000256" key="8">
    <source>
        <dbReference type="ARBA" id="ARBA00022573"/>
    </source>
</evidence>
<accession>A0ABV7ZNR2</accession>
<evidence type="ECO:0000256" key="10">
    <source>
        <dbReference type="ARBA" id="ARBA00022692"/>
    </source>
</evidence>
<evidence type="ECO:0000256" key="5">
    <source>
        <dbReference type="ARBA" id="ARBA00013200"/>
    </source>
</evidence>
<name>A0ABV7ZNR2_9CORY</name>
<evidence type="ECO:0000256" key="12">
    <source>
        <dbReference type="ARBA" id="ARBA00022989"/>
    </source>
</evidence>
<keyword evidence="7 19" id="KW-1003">Cell membrane</keyword>
<evidence type="ECO:0000256" key="9">
    <source>
        <dbReference type="ARBA" id="ARBA00022679"/>
    </source>
</evidence>
<dbReference type="HAMAP" id="MF_00719">
    <property type="entry name" value="CobS"/>
    <property type="match status" value="1"/>
</dbReference>
<evidence type="ECO:0000256" key="4">
    <source>
        <dbReference type="ARBA" id="ARBA00010561"/>
    </source>
</evidence>
<dbReference type="Proteomes" id="UP001595751">
    <property type="component" value="Unassembled WGS sequence"/>
</dbReference>
<dbReference type="Pfam" id="PF02654">
    <property type="entry name" value="CobS"/>
    <property type="match status" value="1"/>
</dbReference>
<keyword evidence="13 19" id="KW-0472">Membrane</keyword>
<evidence type="ECO:0000256" key="17">
    <source>
        <dbReference type="ARBA" id="ARBA00048623"/>
    </source>
</evidence>
<comment type="caution">
    <text evidence="20">The sequence shown here is derived from an EMBL/GenBank/DDBJ whole genome shotgun (WGS) entry which is preliminary data.</text>
</comment>
<organism evidence="20 21">
    <name type="scientific">Corynebacterium hansenii</name>
    <dbReference type="NCBI Taxonomy" id="394964"/>
    <lineage>
        <taxon>Bacteria</taxon>
        <taxon>Bacillati</taxon>
        <taxon>Actinomycetota</taxon>
        <taxon>Actinomycetes</taxon>
        <taxon>Mycobacteriales</taxon>
        <taxon>Corynebacteriaceae</taxon>
        <taxon>Corynebacterium</taxon>
    </lineage>
</organism>
<dbReference type="PANTHER" id="PTHR34148">
    <property type="entry name" value="ADENOSYLCOBINAMIDE-GDP RIBAZOLETRANSFERASE"/>
    <property type="match status" value="1"/>
</dbReference>
<evidence type="ECO:0000313" key="20">
    <source>
        <dbReference type="EMBL" id="MFC3849806.1"/>
    </source>
</evidence>
<comment type="catalytic activity">
    <reaction evidence="17 19">
        <text>alpha-ribazole + adenosylcob(III)inamide-GDP = adenosylcob(III)alamin + GMP + H(+)</text>
        <dbReference type="Rhea" id="RHEA:16049"/>
        <dbReference type="ChEBI" id="CHEBI:10329"/>
        <dbReference type="ChEBI" id="CHEBI:15378"/>
        <dbReference type="ChEBI" id="CHEBI:18408"/>
        <dbReference type="ChEBI" id="CHEBI:58115"/>
        <dbReference type="ChEBI" id="CHEBI:60487"/>
        <dbReference type="EC" id="2.7.8.26"/>
    </reaction>
</comment>
<keyword evidence="8 19" id="KW-0169">Cobalamin biosynthesis</keyword>